<reference evidence="4 5" key="1">
    <citation type="submission" date="2015-02" db="EMBL/GenBank/DDBJ databases">
        <title>Improved understanding of the partial-nitritation anammox process through 23 genomes representing the majority of the microbial community.</title>
        <authorList>
            <person name="Speth D.R."/>
            <person name="In T Zandt M."/>
            <person name="Guerrero Cruz S."/>
            <person name="Jetten M.S."/>
            <person name="Dutilh B.E."/>
        </authorList>
    </citation>
    <scope>NUCLEOTIDE SEQUENCE [LARGE SCALE GENOMIC DNA]</scope>
    <source>
        <strain evidence="4">OLB20</strain>
    </source>
</reference>
<protein>
    <submittedName>
        <fullName evidence="4">Transglutaminase-like superfamily protein</fullName>
    </submittedName>
</protein>
<evidence type="ECO:0000256" key="2">
    <source>
        <dbReference type="SAM" id="SignalP"/>
    </source>
</evidence>
<dbReference type="STRING" id="1617426.TR69_WS6001000992"/>
<dbReference type="Pfam" id="PF01841">
    <property type="entry name" value="Transglut_core"/>
    <property type="match status" value="1"/>
</dbReference>
<organism evidence="4 5">
    <name type="scientific">candidate division WS6 bacterium OLB20</name>
    <dbReference type="NCBI Taxonomy" id="1617426"/>
    <lineage>
        <taxon>Bacteria</taxon>
        <taxon>Candidatus Dojkabacteria</taxon>
    </lineage>
</organism>
<dbReference type="InterPro" id="IPR038765">
    <property type="entry name" value="Papain-like_cys_pep_sf"/>
</dbReference>
<dbReference type="Gene3D" id="3.10.620.30">
    <property type="match status" value="1"/>
</dbReference>
<evidence type="ECO:0000256" key="1">
    <source>
        <dbReference type="SAM" id="Phobius"/>
    </source>
</evidence>
<dbReference type="EMBL" id="JYNZ01000003">
    <property type="protein sequence ID" value="KXK26968.1"/>
    <property type="molecule type" value="Genomic_DNA"/>
</dbReference>
<proteinExistence type="predicted"/>
<name>A0A136LZ84_9BACT</name>
<dbReference type="PANTHER" id="PTHR33490:SF6">
    <property type="entry name" value="SLL1049 PROTEIN"/>
    <property type="match status" value="1"/>
</dbReference>
<gene>
    <name evidence="4" type="ORF">TR69_WS6001000992</name>
</gene>
<evidence type="ECO:0000313" key="4">
    <source>
        <dbReference type="EMBL" id="KXK26968.1"/>
    </source>
</evidence>
<evidence type="ECO:0000259" key="3">
    <source>
        <dbReference type="SMART" id="SM00460"/>
    </source>
</evidence>
<accession>A0A136LZ84</accession>
<comment type="caution">
    <text evidence="4">The sequence shown here is derived from an EMBL/GenBank/DDBJ whole genome shotgun (WGS) entry which is preliminary data.</text>
</comment>
<dbReference type="AlphaFoldDB" id="A0A136LZ84"/>
<feature type="domain" description="Transglutaminase-like" evidence="3">
    <location>
        <begin position="388"/>
        <end position="454"/>
    </location>
</feature>
<feature type="transmembrane region" description="Helical" evidence="1">
    <location>
        <begin position="558"/>
        <end position="579"/>
    </location>
</feature>
<dbReference type="Proteomes" id="UP000070457">
    <property type="component" value="Unassembled WGS sequence"/>
</dbReference>
<feature type="chain" id="PRO_5007475312" evidence="2">
    <location>
        <begin position="26"/>
        <end position="594"/>
    </location>
</feature>
<keyword evidence="2" id="KW-0732">Signal</keyword>
<keyword evidence="1" id="KW-0812">Transmembrane</keyword>
<feature type="signal peptide" evidence="2">
    <location>
        <begin position="1"/>
        <end position="25"/>
    </location>
</feature>
<sequence length="594" mass="65669">MNKLAAVPISFCILAAAAVLSPVLAGEFDVVIDRTYTVESGGAITVVETHRVTNNSENLLISRTNEETFQIPVVGDNEPALQQSVQTAVITAEGATLNPNIVYKERFAELRVPYPRELRRGQTLEFTLQYTNFGLVEKSGALFDIYAPGFVEDFKFSQGLTDVRYNTTFRLASGLPENNFIIPDPASNQVSGGYRVVTFTQESLIGRTVWIQMGRTQFYSFNITQVAPATDSRNSGYMNEYRIVLPRSIDEVEIMQNVYFTSITPDPFQVLEDSEGNLIGYFKVPSHENTRIVVEGYAEVAAKEEEIRPDIAGTLAEITADQVMEYTGPAEFWEVGAPQIQSLAADLRGSEMNVYEIVEDTYRHVVDTIDYSEIKRFGINERQGALKTLNGGAAVCMEYSDLFLTLTRAQGIPARAAFGYGYDSRLPDNQQEAHQWVQVFMPGSGKWVSVDVTWGESGPALIGGDLNHFFTHTAGLHPNQPAMVERVSYGDNLQLDAPEFRFSAVESIPQSIFTTSPQELLQRYPEVESFDINQSLSSFVTGLRGAFSGSNPSAMGQVMVICGGVLAFAAVLFLFSLVIRGGKKQQFQTPELHP</sequence>
<dbReference type="SUPFAM" id="SSF54001">
    <property type="entry name" value="Cysteine proteinases"/>
    <property type="match status" value="1"/>
</dbReference>
<dbReference type="InterPro" id="IPR002931">
    <property type="entry name" value="Transglutaminase-like"/>
</dbReference>
<keyword evidence="1" id="KW-0472">Membrane</keyword>
<dbReference type="PANTHER" id="PTHR33490">
    <property type="entry name" value="BLR5614 PROTEIN-RELATED"/>
    <property type="match status" value="1"/>
</dbReference>
<dbReference type="SMART" id="SM00460">
    <property type="entry name" value="TGc"/>
    <property type="match status" value="1"/>
</dbReference>
<keyword evidence="1" id="KW-1133">Transmembrane helix</keyword>
<evidence type="ECO:0000313" key="5">
    <source>
        <dbReference type="Proteomes" id="UP000070457"/>
    </source>
</evidence>